<feature type="region of interest" description="Disordered" evidence="1">
    <location>
        <begin position="799"/>
        <end position="819"/>
    </location>
</feature>
<feature type="region of interest" description="Disordered" evidence="1">
    <location>
        <begin position="914"/>
        <end position="938"/>
    </location>
</feature>
<dbReference type="EMBL" id="JANIEX010000053">
    <property type="protein sequence ID" value="KAJ3574930.1"/>
    <property type="molecule type" value="Genomic_DNA"/>
</dbReference>
<protein>
    <recommendedName>
        <fullName evidence="2">AAA protein C-terminal winged helix domain-containing protein</fullName>
    </recommendedName>
</protein>
<keyword evidence="4" id="KW-1185">Reference proteome</keyword>
<accession>A0AAD5W0J9</accession>
<dbReference type="Proteomes" id="UP001213000">
    <property type="component" value="Unassembled WGS sequence"/>
</dbReference>
<evidence type="ECO:0000259" key="2">
    <source>
        <dbReference type="Pfam" id="PF24913"/>
    </source>
</evidence>
<feature type="region of interest" description="Disordered" evidence="1">
    <location>
        <begin position="492"/>
        <end position="512"/>
    </location>
</feature>
<feature type="compositionally biased region" description="Low complexity" evidence="1">
    <location>
        <begin position="917"/>
        <end position="928"/>
    </location>
</feature>
<dbReference type="AlphaFoldDB" id="A0AAD5W0J9"/>
<dbReference type="PANTHER" id="PTHR36168:SF1">
    <property type="entry name" value="ORC1-LIKE AAA ATPASE DOMAIN-CONTAINING PROTEIN"/>
    <property type="match status" value="1"/>
</dbReference>
<feature type="compositionally biased region" description="Basic and acidic residues" evidence="1">
    <location>
        <begin position="799"/>
        <end position="815"/>
    </location>
</feature>
<feature type="compositionally biased region" description="Pro residues" evidence="1">
    <location>
        <begin position="375"/>
        <end position="387"/>
    </location>
</feature>
<name>A0AAD5W0J9_9AGAR</name>
<sequence length="938" mass="105025">MHLTPVDPESTKLAEVWGQGGKVVLEGEVDADEKEIQAMPDHAILAQGHDWAMVEYDSENEMRGRGGEESNEENATAGAAVMNDEEQAYADGREYPQAVPASVMGVVVVEMRTFIGMIKSFQNVIQLRTESPVADERIAEAINQYEYFKGCYYKTKALRLRVQSTLAEEIDPESIKEDLAAILPQGSGWACPGTHFEHFEEIARVDIERGHLDKLGSWPSSNQEEYKSDRASVHPGWRRNDTNICLIIAKKPSIASCQSLQAHLIRRGRFDQVFSIDSGRARRGVVRGTQWHVEKLLCLRAKASISDTRPNSTTRYFPLPPYPVFFMASLRRLVLPAAGRRAHVISLRYLPKTSYPTRPLLTIRSVHTPANNSEPTPPKPKPKPLPPHHTSQHPTPRHEVHERSEYLSVPGFNTPGGGGGSGPGGSSVFQLTRSPLFDAALTTVIGIGMVFVGGVAYVKWYKKNVLDKIEEAFAGGYDPALELAKPHTQRQPIEDSGLHEGHEFPGSGPWASDLRRKEQDLVDAIVHGKEPGHYFMLLGPKGSGKGTMIFQSMAEIQAEGVSFCDAHPDLEVFRLRLGKALNYEFHEDSQTGLFQRRDPREGGPGLDIERALNKLEKVALRACQKRGKPYVLIINNVHHFKHDEDGQAMLLQLQQRAESWAAGGILTMVFSSDDFWPYHFMRRTGSRMHTISMCDLNQTEAMCALRKFRMNVSRRPADSETLEDVVSKIGGRLSYLNQAARAKDMAQMANEMLKVEKEWLLSQIGLIADCDDDVMDEQKWSSCSWLLLQEFVKQQKEQEEEQERAIKAGELDPKNLPELPLPSVSYGQARQIMTRADFIEGLDHLNIIAIDINHDVRPDSKLILHAAREVCSQEGFDELLEGVRDRIDEIESLHRTRELTFKDLEKGDKVNLSVDKGGSVSSITSGGSRRFDEDDGDD</sequence>
<evidence type="ECO:0000313" key="3">
    <source>
        <dbReference type="EMBL" id="KAJ3574930.1"/>
    </source>
</evidence>
<dbReference type="InterPro" id="IPR027417">
    <property type="entry name" value="P-loop_NTPase"/>
</dbReference>
<reference evidence="3" key="1">
    <citation type="submission" date="2022-07" db="EMBL/GenBank/DDBJ databases">
        <title>Genome Sequence of Leucocoprinus birnbaumii.</title>
        <authorList>
            <person name="Buettner E."/>
        </authorList>
    </citation>
    <scope>NUCLEOTIDE SEQUENCE</scope>
    <source>
        <strain evidence="3">VT141</strain>
    </source>
</reference>
<dbReference type="PANTHER" id="PTHR36168">
    <property type="entry name" value="CHROMOSOME 1, WHOLE GENOME SHOTGUN SEQUENCE"/>
    <property type="match status" value="1"/>
</dbReference>
<dbReference type="Gene3D" id="3.40.50.300">
    <property type="entry name" value="P-loop containing nucleotide triphosphate hydrolases"/>
    <property type="match status" value="1"/>
</dbReference>
<feature type="domain" description="AAA protein C-terminal winged helix" evidence="2">
    <location>
        <begin position="762"/>
        <end position="891"/>
    </location>
</feature>
<dbReference type="Pfam" id="PF24913">
    <property type="entry name" value="WHD_AAA_fung"/>
    <property type="match status" value="1"/>
</dbReference>
<evidence type="ECO:0000256" key="1">
    <source>
        <dbReference type="SAM" id="MobiDB-lite"/>
    </source>
</evidence>
<feature type="region of interest" description="Disordered" evidence="1">
    <location>
        <begin position="367"/>
        <end position="402"/>
    </location>
</feature>
<dbReference type="InterPro" id="IPR056808">
    <property type="entry name" value="HTH_AAA"/>
</dbReference>
<feature type="compositionally biased region" description="Basic and acidic residues" evidence="1">
    <location>
        <begin position="492"/>
        <end position="503"/>
    </location>
</feature>
<comment type="caution">
    <text evidence="3">The sequence shown here is derived from an EMBL/GenBank/DDBJ whole genome shotgun (WGS) entry which is preliminary data.</text>
</comment>
<gene>
    <name evidence="3" type="ORF">NP233_g1448</name>
</gene>
<proteinExistence type="predicted"/>
<organism evidence="3 4">
    <name type="scientific">Leucocoprinus birnbaumii</name>
    <dbReference type="NCBI Taxonomy" id="56174"/>
    <lineage>
        <taxon>Eukaryota</taxon>
        <taxon>Fungi</taxon>
        <taxon>Dikarya</taxon>
        <taxon>Basidiomycota</taxon>
        <taxon>Agaricomycotina</taxon>
        <taxon>Agaricomycetes</taxon>
        <taxon>Agaricomycetidae</taxon>
        <taxon>Agaricales</taxon>
        <taxon>Agaricineae</taxon>
        <taxon>Agaricaceae</taxon>
        <taxon>Leucocoprinus</taxon>
    </lineage>
</organism>
<dbReference type="SUPFAM" id="SSF52540">
    <property type="entry name" value="P-loop containing nucleoside triphosphate hydrolases"/>
    <property type="match status" value="1"/>
</dbReference>
<evidence type="ECO:0000313" key="4">
    <source>
        <dbReference type="Proteomes" id="UP001213000"/>
    </source>
</evidence>